<sequence length="89" mass="10149">MGYTRRGSKFTNHFSLYCGTPGFCSKAQITAAARGHQDSALDLRKIFFFLFCGWKAAWSICYKPINETERITILLILGFLLEHIVLSKK</sequence>
<gene>
    <name evidence="1" type="ORF">OKIOD_LOCUS3171</name>
</gene>
<keyword evidence="2" id="KW-1185">Reference proteome</keyword>
<organism evidence="1 2">
    <name type="scientific">Oikopleura dioica</name>
    <name type="common">Tunicate</name>
    <dbReference type="NCBI Taxonomy" id="34765"/>
    <lineage>
        <taxon>Eukaryota</taxon>
        <taxon>Metazoa</taxon>
        <taxon>Chordata</taxon>
        <taxon>Tunicata</taxon>
        <taxon>Appendicularia</taxon>
        <taxon>Copelata</taxon>
        <taxon>Oikopleuridae</taxon>
        <taxon>Oikopleura</taxon>
    </lineage>
</organism>
<proteinExistence type="predicted"/>
<protein>
    <submittedName>
        <fullName evidence="1">Oidioi.mRNA.OKI2018_I69.PAR.g11613.t1.cds</fullName>
    </submittedName>
</protein>
<evidence type="ECO:0000313" key="2">
    <source>
        <dbReference type="Proteomes" id="UP001158576"/>
    </source>
</evidence>
<accession>A0ABN7RX92</accession>
<dbReference type="Proteomes" id="UP001158576">
    <property type="component" value="Chromosome PAR"/>
</dbReference>
<reference evidence="1 2" key="1">
    <citation type="submission" date="2021-04" db="EMBL/GenBank/DDBJ databases">
        <authorList>
            <person name="Bliznina A."/>
        </authorList>
    </citation>
    <scope>NUCLEOTIDE SEQUENCE [LARGE SCALE GENOMIC DNA]</scope>
</reference>
<evidence type="ECO:0000313" key="1">
    <source>
        <dbReference type="EMBL" id="CAG5087707.1"/>
    </source>
</evidence>
<name>A0ABN7RX92_OIKDI</name>
<dbReference type="EMBL" id="OU015568">
    <property type="protein sequence ID" value="CAG5087707.1"/>
    <property type="molecule type" value="Genomic_DNA"/>
</dbReference>